<evidence type="ECO:0000313" key="9">
    <source>
        <dbReference type="Proteomes" id="UP000243297"/>
    </source>
</evidence>
<dbReference type="CDD" id="cd11648">
    <property type="entry name" value="RsmI"/>
    <property type="match status" value="1"/>
</dbReference>
<evidence type="ECO:0000256" key="6">
    <source>
        <dbReference type="HAMAP-Rule" id="MF_01877"/>
    </source>
</evidence>
<evidence type="ECO:0000313" key="8">
    <source>
        <dbReference type="EMBL" id="SJZ43819.1"/>
    </source>
</evidence>
<dbReference type="InterPro" id="IPR014777">
    <property type="entry name" value="4pyrrole_Mease_sub1"/>
</dbReference>
<comment type="subcellular location">
    <subcellularLocation>
        <location evidence="6">Cytoplasm</location>
    </subcellularLocation>
</comment>
<keyword evidence="9" id="KW-1185">Reference proteome</keyword>
<reference evidence="9" key="1">
    <citation type="submission" date="2017-02" db="EMBL/GenBank/DDBJ databases">
        <authorList>
            <person name="Varghese N."/>
            <person name="Submissions S."/>
        </authorList>
    </citation>
    <scope>NUCLEOTIDE SEQUENCE [LARGE SCALE GENOMIC DNA]</scope>
    <source>
        <strain evidence="9">ATCC 25662</strain>
    </source>
</reference>
<evidence type="ECO:0000256" key="5">
    <source>
        <dbReference type="ARBA" id="ARBA00022691"/>
    </source>
</evidence>
<feature type="domain" description="Tetrapyrrole methylase" evidence="7">
    <location>
        <begin position="14"/>
        <end position="211"/>
    </location>
</feature>
<dbReference type="PIRSF" id="PIRSF005917">
    <property type="entry name" value="MTase_YraL"/>
    <property type="match status" value="1"/>
</dbReference>
<evidence type="ECO:0000256" key="2">
    <source>
        <dbReference type="ARBA" id="ARBA00022552"/>
    </source>
</evidence>
<dbReference type="PANTHER" id="PTHR46111">
    <property type="entry name" value="RIBOSOMAL RNA SMALL SUBUNIT METHYLTRANSFERASE I"/>
    <property type="match status" value="1"/>
</dbReference>
<name>A0A1T4KN55_9FIRM</name>
<accession>A0A1T4KN55</accession>
<dbReference type="InterPro" id="IPR035996">
    <property type="entry name" value="4pyrrol_Methylase_sf"/>
</dbReference>
<dbReference type="Gene3D" id="3.30.950.10">
    <property type="entry name" value="Methyltransferase, Cobalt-precorrin-4 Transmethylase, Domain 2"/>
    <property type="match status" value="1"/>
</dbReference>
<dbReference type="GO" id="GO:0005737">
    <property type="term" value="C:cytoplasm"/>
    <property type="evidence" value="ECO:0007669"/>
    <property type="project" value="UniProtKB-SubCell"/>
</dbReference>
<organism evidence="8 9">
    <name type="scientific">Anaerorhabdus furcosa</name>
    <dbReference type="NCBI Taxonomy" id="118967"/>
    <lineage>
        <taxon>Bacteria</taxon>
        <taxon>Bacillati</taxon>
        <taxon>Bacillota</taxon>
        <taxon>Erysipelotrichia</taxon>
        <taxon>Erysipelotrichales</taxon>
        <taxon>Erysipelotrichaceae</taxon>
        <taxon>Anaerorhabdus</taxon>
    </lineage>
</organism>
<sequence>MVHRQKSFGNEMPTLYIVPTPIGNLDEMTPRAIEVLKNVDVIACEDTRNSMKLLQYFDIHTRFVQYHNFNEQESSKGLLQLLEQGKNVAVISDAGYPLISDPGQVIVNKAIALGYNVVPLSGCNAMLNALVASGLITQPFTFIGFLPANQKESVKTLNLYKHYPMTLIFYEAPHRIEKMLASVLEALGDRQVCVARELTKKHEEFIRGCCSEVLEEIKGAKGEMVVVVEGFNEELKPAIDMGEITLLVEEAISQGLSKSDAIKAVAKQTGMSKNEIYNYIHQN</sequence>
<dbReference type="PANTHER" id="PTHR46111:SF1">
    <property type="entry name" value="RIBOSOMAL RNA SMALL SUBUNIT METHYLTRANSFERASE I"/>
    <property type="match status" value="1"/>
</dbReference>
<dbReference type="Proteomes" id="UP000243297">
    <property type="component" value="Unassembled WGS sequence"/>
</dbReference>
<dbReference type="SUPFAM" id="SSF53790">
    <property type="entry name" value="Tetrapyrrole methylase"/>
    <property type="match status" value="1"/>
</dbReference>
<dbReference type="FunFam" id="3.30.950.10:FF:000002">
    <property type="entry name" value="Ribosomal RNA small subunit methyltransferase I"/>
    <property type="match status" value="1"/>
</dbReference>
<dbReference type="HAMAP" id="MF_01877">
    <property type="entry name" value="16SrRNA_methyltr_I"/>
    <property type="match status" value="1"/>
</dbReference>
<dbReference type="AlphaFoldDB" id="A0A1T4KN55"/>
<dbReference type="EMBL" id="FUWY01000001">
    <property type="protein sequence ID" value="SJZ43819.1"/>
    <property type="molecule type" value="Genomic_DNA"/>
</dbReference>
<gene>
    <name evidence="6" type="primary">rsmI</name>
    <name evidence="8" type="ORF">SAMN02745191_0619</name>
</gene>
<keyword evidence="1 6" id="KW-0963">Cytoplasm</keyword>
<dbReference type="InterPro" id="IPR018063">
    <property type="entry name" value="SAM_MeTrfase_RsmI_CS"/>
</dbReference>
<dbReference type="InterPro" id="IPR008189">
    <property type="entry name" value="rRNA_ssu_MeTfrase_I"/>
</dbReference>
<comment type="catalytic activity">
    <reaction evidence="6">
        <text>cytidine(1402) in 16S rRNA + S-adenosyl-L-methionine = 2'-O-methylcytidine(1402) in 16S rRNA + S-adenosyl-L-homocysteine + H(+)</text>
        <dbReference type="Rhea" id="RHEA:42924"/>
        <dbReference type="Rhea" id="RHEA-COMP:10285"/>
        <dbReference type="Rhea" id="RHEA-COMP:10286"/>
        <dbReference type="ChEBI" id="CHEBI:15378"/>
        <dbReference type="ChEBI" id="CHEBI:57856"/>
        <dbReference type="ChEBI" id="CHEBI:59789"/>
        <dbReference type="ChEBI" id="CHEBI:74495"/>
        <dbReference type="ChEBI" id="CHEBI:82748"/>
        <dbReference type="EC" id="2.1.1.198"/>
    </reaction>
</comment>
<protein>
    <recommendedName>
        <fullName evidence="6">Ribosomal RNA small subunit methyltransferase I</fullName>
        <ecNumber evidence="6">2.1.1.198</ecNumber>
    </recommendedName>
    <alternativeName>
        <fullName evidence="6">16S rRNA 2'-O-ribose C1402 methyltransferase</fullName>
    </alternativeName>
    <alternativeName>
        <fullName evidence="6">rRNA (cytidine-2'-O-)-methyltransferase RsmI</fullName>
    </alternativeName>
</protein>
<dbReference type="Gene3D" id="3.40.1010.10">
    <property type="entry name" value="Cobalt-precorrin-4 Transmethylase, Domain 1"/>
    <property type="match status" value="1"/>
</dbReference>
<comment type="similarity">
    <text evidence="6">Belongs to the methyltransferase superfamily. RsmI family.</text>
</comment>
<dbReference type="InterPro" id="IPR014776">
    <property type="entry name" value="4pyrrole_Mease_sub2"/>
</dbReference>
<keyword evidence="5 6" id="KW-0949">S-adenosyl-L-methionine</keyword>
<dbReference type="Pfam" id="PF00590">
    <property type="entry name" value="TP_methylase"/>
    <property type="match status" value="1"/>
</dbReference>
<dbReference type="InterPro" id="IPR000878">
    <property type="entry name" value="4pyrrol_Mease"/>
</dbReference>
<keyword evidence="2 6" id="KW-0698">rRNA processing</keyword>
<dbReference type="EC" id="2.1.1.198" evidence="6"/>
<evidence type="ECO:0000256" key="1">
    <source>
        <dbReference type="ARBA" id="ARBA00022490"/>
    </source>
</evidence>
<evidence type="ECO:0000259" key="7">
    <source>
        <dbReference type="Pfam" id="PF00590"/>
    </source>
</evidence>
<dbReference type="GO" id="GO:0070677">
    <property type="term" value="F:rRNA (cytosine-2'-O-)-methyltransferase activity"/>
    <property type="evidence" value="ECO:0007669"/>
    <property type="project" value="UniProtKB-UniRule"/>
</dbReference>
<evidence type="ECO:0000256" key="3">
    <source>
        <dbReference type="ARBA" id="ARBA00022603"/>
    </source>
</evidence>
<dbReference type="NCBIfam" id="TIGR00096">
    <property type="entry name" value="16S rRNA (cytidine(1402)-2'-O)-methyltransferase"/>
    <property type="match status" value="1"/>
</dbReference>
<proteinExistence type="inferred from homology"/>
<keyword evidence="3 6" id="KW-0489">Methyltransferase</keyword>
<evidence type="ECO:0000256" key="4">
    <source>
        <dbReference type="ARBA" id="ARBA00022679"/>
    </source>
</evidence>
<keyword evidence="4 6" id="KW-0808">Transferase</keyword>
<comment type="function">
    <text evidence="6">Catalyzes the 2'-O-methylation of the ribose of cytidine 1402 (C1402) in 16S rRNA.</text>
</comment>
<dbReference type="FunFam" id="3.40.1010.10:FF:000007">
    <property type="entry name" value="Ribosomal RNA small subunit methyltransferase I"/>
    <property type="match status" value="1"/>
</dbReference>
<dbReference type="STRING" id="118967.SAMN02745191_0619"/>
<dbReference type="PROSITE" id="PS01296">
    <property type="entry name" value="RSMI"/>
    <property type="match status" value="1"/>
</dbReference>